<evidence type="ECO:0000259" key="4">
    <source>
        <dbReference type="PROSITE" id="PS50893"/>
    </source>
</evidence>
<protein>
    <submittedName>
        <fullName evidence="5">ATP-binding cassette domain-containing protein</fullName>
    </submittedName>
</protein>
<dbReference type="AlphaFoldDB" id="A0A3G3JTH4"/>
<dbReference type="SUPFAM" id="SSF52540">
    <property type="entry name" value="P-loop containing nucleoside triphosphate hydrolases"/>
    <property type="match status" value="1"/>
</dbReference>
<name>A0A3G3JTH4_9BACL</name>
<evidence type="ECO:0000256" key="1">
    <source>
        <dbReference type="ARBA" id="ARBA00022448"/>
    </source>
</evidence>
<keyword evidence="6" id="KW-1185">Reference proteome</keyword>
<dbReference type="EMBL" id="CP033433">
    <property type="protein sequence ID" value="AYQ71530.1"/>
    <property type="molecule type" value="Genomic_DNA"/>
</dbReference>
<dbReference type="Gene3D" id="3.40.50.300">
    <property type="entry name" value="P-loop containing nucleotide triphosphate hydrolases"/>
    <property type="match status" value="1"/>
</dbReference>
<dbReference type="GO" id="GO:0005524">
    <property type="term" value="F:ATP binding"/>
    <property type="evidence" value="ECO:0007669"/>
    <property type="project" value="UniProtKB-KW"/>
</dbReference>
<organism evidence="5 6">
    <name type="scientific">Cohnella candidum</name>
    <dbReference type="NCBI Taxonomy" id="2674991"/>
    <lineage>
        <taxon>Bacteria</taxon>
        <taxon>Bacillati</taxon>
        <taxon>Bacillota</taxon>
        <taxon>Bacilli</taxon>
        <taxon>Bacillales</taxon>
        <taxon>Paenibacillaceae</taxon>
        <taxon>Cohnella</taxon>
    </lineage>
</organism>
<evidence type="ECO:0000313" key="5">
    <source>
        <dbReference type="EMBL" id="AYQ71530.1"/>
    </source>
</evidence>
<dbReference type="KEGG" id="coh:EAV92_02385"/>
<evidence type="ECO:0000313" key="6">
    <source>
        <dbReference type="Proteomes" id="UP000269097"/>
    </source>
</evidence>
<dbReference type="InterPro" id="IPR003593">
    <property type="entry name" value="AAA+_ATPase"/>
</dbReference>
<keyword evidence="3 5" id="KW-0067">ATP-binding</keyword>
<dbReference type="RefSeq" id="WP_123039593.1">
    <property type="nucleotide sequence ID" value="NZ_CP033433.1"/>
</dbReference>
<dbReference type="Proteomes" id="UP000269097">
    <property type="component" value="Chromosome"/>
</dbReference>
<accession>A0A3G3JTH4</accession>
<evidence type="ECO:0000256" key="3">
    <source>
        <dbReference type="ARBA" id="ARBA00022840"/>
    </source>
</evidence>
<dbReference type="Pfam" id="PF00005">
    <property type="entry name" value="ABC_tran"/>
    <property type="match status" value="1"/>
</dbReference>
<keyword evidence="1" id="KW-0813">Transport</keyword>
<dbReference type="InterPro" id="IPR003439">
    <property type="entry name" value="ABC_transporter-like_ATP-bd"/>
</dbReference>
<dbReference type="PANTHER" id="PTHR42711">
    <property type="entry name" value="ABC TRANSPORTER ATP-BINDING PROTEIN"/>
    <property type="match status" value="1"/>
</dbReference>
<evidence type="ECO:0000256" key="2">
    <source>
        <dbReference type="ARBA" id="ARBA00022741"/>
    </source>
</evidence>
<feature type="domain" description="ABC transporter" evidence="4">
    <location>
        <begin position="4"/>
        <end position="257"/>
    </location>
</feature>
<dbReference type="SMART" id="SM00382">
    <property type="entry name" value="AAA"/>
    <property type="match status" value="1"/>
</dbReference>
<dbReference type="PROSITE" id="PS50893">
    <property type="entry name" value="ABC_TRANSPORTER_2"/>
    <property type="match status" value="1"/>
</dbReference>
<dbReference type="GO" id="GO:0016887">
    <property type="term" value="F:ATP hydrolysis activity"/>
    <property type="evidence" value="ECO:0007669"/>
    <property type="project" value="InterPro"/>
</dbReference>
<reference evidence="5 6" key="1">
    <citation type="submission" date="2018-10" db="EMBL/GenBank/DDBJ databases">
        <title>Genome Sequence of Cohnella sp.</title>
        <authorList>
            <person name="Srinivasan S."/>
            <person name="Kim M.K."/>
        </authorList>
    </citation>
    <scope>NUCLEOTIDE SEQUENCE [LARGE SCALE GENOMIC DNA]</scope>
    <source>
        <strain evidence="5 6">18JY8-7</strain>
    </source>
</reference>
<dbReference type="InterPro" id="IPR050763">
    <property type="entry name" value="ABC_transporter_ATP-binding"/>
</dbReference>
<proteinExistence type="predicted"/>
<sequence length="334" mass="37953">MSIIEVNDLVREFKVNGKAEGALGLLKSLFSQEGTVKRVVDRLSFSIGEGEFVGYLGPNGAGKSTTIKMMSGVLVPSSGNIRILGLEPYKQRKEHASNIGVVFGQRTQLWWDLPLHESFRLLGAIYDIPPARYRQNIEMFTEILEMRDFLQTPVRQLSLGQRMRGDIAAALLHDPKLLFLDEPTIGLDLVAKEKIQNFLKTINEEKKITIMLTTHNMDDIEKLCSRVIFIDQGRSLYDGSMQEMTRRFGGHRYVVVETAGWEAAGWKGPRIEKEEGGRLWFRITHDDQVAGLIRELSEHLTIQNLTVSEPRIEEIIRQLYTLKEQGEEKELALA</sequence>
<dbReference type="InterPro" id="IPR027417">
    <property type="entry name" value="P-loop_NTPase"/>
</dbReference>
<dbReference type="PANTHER" id="PTHR42711:SF1">
    <property type="entry name" value="ABC-TRANSPORT PROTEIN, ATP-BINDING COMPONENT"/>
    <property type="match status" value="1"/>
</dbReference>
<gene>
    <name evidence="5" type="ORF">EAV92_02385</name>
</gene>
<keyword evidence="2" id="KW-0547">Nucleotide-binding</keyword>